<dbReference type="SUPFAM" id="SSF51011">
    <property type="entry name" value="Glycosyl hydrolase domain"/>
    <property type="match status" value="1"/>
</dbReference>
<comment type="similarity">
    <text evidence="1">Belongs to the glycosyl hydrolase 13 family.</text>
</comment>
<proteinExistence type="inferred from homology"/>
<evidence type="ECO:0000256" key="1">
    <source>
        <dbReference type="ARBA" id="ARBA00008061"/>
    </source>
</evidence>
<dbReference type="PANTHER" id="PTHR10357">
    <property type="entry name" value="ALPHA-AMYLASE FAMILY MEMBER"/>
    <property type="match status" value="1"/>
</dbReference>
<dbReference type="RefSeq" id="WP_039299002.1">
    <property type="nucleotide sequence ID" value="NZ_JAODTE010000001.1"/>
</dbReference>
<keyword evidence="8" id="KW-1185">Reference proteome</keyword>
<dbReference type="Gene3D" id="2.60.40.1180">
    <property type="entry name" value="Golgi alpha-mannosidase II"/>
    <property type="match status" value="1"/>
</dbReference>
<dbReference type="GO" id="GO:0004556">
    <property type="term" value="F:alpha-amylase activity"/>
    <property type="evidence" value="ECO:0007669"/>
    <property type="project" value="TreeGrafter"/>
</dbReference>
<evidence type="ECO:0000313" key="8">
    <source>
        <dbReference type="Proteomes" id="UP000032869"/>
    </source>
</evidence>
<dbReference type="PANTHER" id="PTHR10357:SF179">
    <property type="entry name" value="NEUTRAL AND BASIC AMINO ACID TRANSPORT PROTEIN RBAT"/>
    <property type="match status" value="1"/>
</dbReference>
<evidence type="ECO:0000313" key="6">
    <source>
        <dbReference type="EMBL" id="KFX07832.1"/>
    </source>
</evidence>
<name>A0A093RXC1_9GAMM</name>
<dbReference type="Proteomes" id="UP000032874">
    <property type="component" value="Unassembled WGS sequence"/>
</dbReference>
<organism evidence="6 9">
    <name type="scientific">Pectobacterium betavasculorum</name>
    <dbReference type="NCBI Taxonomy" id="55207"/>
    <lineage>
        <taxon>Bacteria</taxon>
        <taxon>Pseudomonadati</taxon>
        <taxon>Pseudomonadota</taxon>
        <taxon>Gammaproteobacteria</taxon>
        <taxon>Enterobacterales</taxon>
        <taxon>Pectobacteriaceae</taxon>
        <taxon>Pectobacterium</taxon>
    </lineage>
</organism>
<dbReference type="InterPro" id="IPR056300">
    <property type="entry name" value="SusG-like_C"/>
</dbReference>
<dbReference type="GO" id="GO:0009313">
    <property type="term" value="P:oligosaccharide catabolic process"/>
    <property type="evidence" value="ECO:0007669"/>
    <property type="project" value="TreeGrafter"/>
</dbReference>
<reference evidence="8 9" key="1">
    <citation type="submission" date="2014-08" db="EMBL/GenBank/DDBJ databases">
        <title>Genome sequences of NCPPB Pectobacterium isolates.</title>
        <authorList>
            <person name="Glover R.H."/>
            <person name="Sapp M."/>
            <person name="Elphinstone J."/>
        </authorList>
    </citation>
    <scope>NUCLEOTIDE SEQUENCE [LARGE SCALE GENOMIC DNA]</scope>
    <source>
        <strain evidence="7 8">NCPPB 2793</strain>
        <strain evidence="6 9">NCPPB 2795</strain>
    </source>
</reference>
<keyword evidence="2" id="KW-0378">Hydrolase</keyword>
<dbReference type="eggNOG" id="COG0366">
    <property type="taxonomic scope" value="Bacteria"/>
</dbReference>
<dbReference type="InterPro" id="IPR045857">
    <property type="entry name" value="O16G_dom_2"/>
</dbReference>
<sequence length="603" mass="70086">MTILTTRMTLSAMLAAGLSFSAVNYAATDHNQQDTQAVVAVNDGVSAHPVWWKEAVFYQVYPRSFKDSNGDGIGDLKGLTEKLDYLKALGINAIWINPHYDSPNTDNGYDIRDYRKIMKEYGTMDDFDRLIAEMKKRDMRLMIDVVVNHSSNEHKWFIESKKSKDNPYRDYYIWRDGKDGTPPNNYPSFFGGSAWQKDNATQQYYLHYFGVQQPDLNWDNPKVREEVYDMLRFWIDKGVSGLRMDTVATFSKNPAFPDLTPEQLQNFAYTYTQGPNLHRYIQEMHQKVLAKYDVVSAGEIFGVPLEEAAPFIDQRRKELDMAFSFDLIRLDRAVEERWRRNDWTLSQFRQINNRLVDMAGQHGWNTFFLSNHDNPRAVSHFGDDRPEWRTRSAKALATLALTQRATPFIYQGDELGMTNYPFTSLSEFDDIEVKGFWQDFVETGKVKPDVFLENVKQTSRDNSRTPFQWSNTAQAGFTTGTPWFRINPNYKNINAEEQTQNPDSIFHFYRQLIALRHATPAFTYGTYQDLDPNNNEVLAYTRELNQQRYLVVVNFKEKPVHYVLPKTLSIKQPLLESGQKDKVKPNATTLELQPWQSGIYQLN</sequence>
<keyword evidence="3" id="KW-0326">Glycosidase</keyword>
<dbReference type="InterPro" id="IPR013780">
    <property type="entry name" value="Glyco_hydro_b"/>
</dbReference>
<dbReference type="EMBL" id="JQHL01000001">
    <property type="protein sequence ID" value="KFX21912.1"/>
    <property type="molecule type" value="Genomic_DNA"/>
</dbReference>
<dbReference type="STRING" id="55207.KP22_07000"/>
<dbReference type="InterPro" id="IPR017853">
    <property type="entry name" value="GH"/>
</dbReference>
<dbReference type="AlphaFoldDB" id="A0A093RXC1"/>
<dbReference type="FunFam" id="2.60.40.1180:FF:000007">
    <property type="entry name" value="Sucrose isomerase"/>
    <property type="match status" value="1"/>
</dbReference>
<evidence type="ECO:0000256" key="2">
    <source>
        <dbReference type="ARBA" id="ARBA00022801"/>
    </source>
</evidence>
<dbReference type="EMBL" id="JQHM01000001">
    <property type="protein sequence ID" value="KFX07832.1"/>
    <property type="molecule type" value="Genomic_DNA"/>
</dbReference>
<dbReference type="OrthoDB" id="9805159at2"/>
<dbReference type="FunFam" id="3.90.400.10:FF:000002">
    <property type="entry name" value="Sucrose isomerase"/>
    <property type="match status" value="1"/>
</dbReference>
<gene>
    <name evidence="7" type="ORF">JV35_01780</name>
    <name evidence="6" type="ORF">KP22_07000</name>
</gene>
<feature type="domain" description="Glycosyl hydrolase family 13 catalytic" evidence="5">
    <location>
        <begin position="59"/>
        <end position="464"/>
    </location>
</feature>
<evidence type="ECO:0000313" key="7">
    <source>
        <dbReference type="EMBL" id="KFX21912.1"/>
    </source>
</evidence>
<dbReference type="FunFam" id="3.20.20.80:FF:000064">
    <property type="entry name" value="Oligo-1,6-glucosidase"/>
    <property type="match status" value="2"/>
</dbReference>
<comment type="caution">
    <text evidence="6">The sequence shown here is derived from an EMBL/GenBank/DDBJ whole genome shotgun (WGS) entry which is preliminary data.</text>
</comment>
<dbReference type="SMART" id="SM00642">
    <property type="entry name" value="Aamy"/>
    <property type="match status" value="1"/>
</dbReference>
<evidence type="ECO:0000256" key="4">
    <source>
        <dbReference type="SAM" id="SignalP"/>
    </source>
</evidence>
<dbReference type="Pfam" id="PF23915">
    <property type="entry name" value="SusG_C"/>
    <property type="match status" value="1"/>
</dbReference>
<feature type="signal peptide" evidence="4">
    <location>
        <begin position="1"/>
        <end position="26"/>
    </location>
</feature>
<evidence type="ECO:0000313" key="9">
    <source>
        <dbReference type="Proteomes" id="UP000032874"/>
    </source>
</evidence>
<dbReference type="SUPFAM" id="SSF51445">
    <property type="entry name" value="(Trans)glycosidases"/>
    <property type="match status" value="1"/>
</dbReference>
<keyword evidence="4" id="KW-0732">Signal</keyword>
<accession>A0A093RXC1</accession>
<dbReference type="InterPro" id="IPR006047">
    <property type="entry name" value="GH13_cat_dom"/>
</dbReference>
<protein>
    <submittedName>
        <fullName evidence="6">Oligo-1,6-glucosidase</fullName>
    </submittedName>
</protein>
<dbReference type="Proteomes" id="UP000032869">
    <property type="component" value="Unassembled WGS sequence"/>
</dbReference>
<dbReference type="Pfam" id="PF00128">
    <property type="entry name" value="Alpha-amylase"/>
    <property type="match status" value="1"/>
</dbReference>
<evidence type="ECO:0000256" key="3">
    <source>
        <dbReference type="ARBA" id="ARBA00023295"/>
    </source>
</evidence>
<dbReference type="Gene3D" id="3.20.20.80">
    <property type="entry name" value="Glycosidases"/>
    <property type="match status" value="2"/>
</dbReference>
<evidence type="ECO:0000259" key="5">
    <source>
        <dbReference type="SMART" id="SM00642"/>
    </source>
</evidence>
<dbReference type="NCBIfam" id="NF008183">
    <property type="entry name" value="PRK10933.1"/>
    <property type="match status" value="1"/>
</dbReference>
<dbReference type="Gene3D" id="3.90.400.10">
    <property type="entry name" value="Oligo-1,6-glucosidase, Domain 2"/>
    <property type="match status" value="1"/>
</dbReference>
<dbReference type="CDD" id="cd11333">
    <property type="entry name" value="AmyAc_SI_OligoGlu_DGase"/>
    <property type="match status" value="1"/>
</dbReference>
<feature type="chain" id="PRO_5001891035" evidence="4">
    <location>
        <begin position="27"/>
        <end position="603"/>
    </location>
</feature>